<gene>
    <name evidence="5" type="ORF">CSCA_2670</name>
</gene>
<keyword evidence="5" id="KW-0808">Transferase</keyword>
<dbReference type="InterPro" id="IPR056818">
    <property type="entry name" value="GlmU/GlgC-like_hexapep"/>
</dbReference>
<dbReference type="RefSeq" id="WP_029161608.1">
    <property type="nucleotide sequence ID" value="NZ_CP009933.1"/>
</dbReference>
<dbReference type="InterPro" id="IPR005835">
    <property type="entry name" value="NTP_transferase_dom"/>
</dbReference>
<dbReference type="Gene3D" id="2.160.10.10">
    <property type="entry name" value="Hexapeptide repeat proteins"/>
    <property type="match status" value="1"/>
</dbReference>
<dbReference type="CDD" id="cd04651">
    <property type="entry name" value="LbH_G1P_AT_C"/>
    <property type="match status" value="1"/>
</dbReference>
<dbReference type="AlphaFoldDB" id="A0A0E3K1A7"/>
<accession>A0A0E3K1A7</accession>
<evidence type="ECO:0000259" key="3">
    <source>
        <dbReference type="Pfam" id="PF00483"/>
    </source>
</evidence>
<keyword evidence="5" id="KW-0548">Nucleotidyltransferase</keyword>
<dbReference type="Pfam" id="PF24894">
    <property type="entry name" value="Hexapep_GlmU"/>
    <property type="match status" value="1"/>
</dbReference>
<dbReference type="HOGENOM" id="CLU_029499_14_0_9"/>
<dbReference type="PANTHER" id="PTHR43523">
    <property type="entry name" value="GLUCOSE-1-PHOSPHATE ADENYLYLTRANSFERASE-RELATED"/>
    <property type="match status" value="1"/>
</dbReference>
<sequence>MIKNSYMAILMLNEHQQDIRNLTKNRPLASIPIYGRYRIIDFILSNIVNCGIRNVGIFSPNNSHSLIDHLGTGRSWDLNRNVDGLFIFSSYSKYRYQQNENLLKNFIEYISISKQQNVILCQSHMICNIDIDKIIKNHEESQSDITIVYKNVQNAETYTHGCNIININKEGKVSSIRNNIGLNKEAKISMDIILMKKELLFNFLYELAKSDIYENLYECIYLNIDRYTVNTYEFKGYVKSVNSINQYYDANMDILNPKVLKELFYKNGSIYTKPKNEPSTKYVKNSSVSNSLIANGCVIEGTVENSIISRQVHISKDAIIKNCIIFQNCTIEEGTYLNNVILDKDVLVRKNVKVQGTSEFPLVVEKNSVLNSD</sequence>
<dbReference type="NCBIfam" id="TIGR02092">
    <property type="entry name" value="glgD"/>
    <property type="match status" value="1"/>
</dbReference>
<dbReference type="SUPFAM" id="SSF53448">
    <property type="entry name" value="Nucleotide-diphospho-sugar transferases"/>
    <property type="match status" value="1"/>
</dbReference>
<feature type="domain" description="Nucleotidyl transferase" evidence="3">
    <location>
        <begin position="20"/>
        <end position="176"/>
    </location>
</feature>
<dbReference type="STRING" id="1548.CSCA_2670"/>
<protein>
    <submittedName>
        <fullName evidence="5">Glucose-1-phosphate adenylyltransferase, GlgD subunit</fullName>
    </submittedName>
</protein>
<dbReference type="InterPro" id="IPR011004">
    <property type="entry name" value="Trimer_LpxA-like_sf"/>
</dbReference>
<reference evidence="5 6" key="1">
    <citation type="journal article" date="2015" name="J. Biotechnol.">
        <title>Complete genome sequence of a malodorant-producing acetogen, Clostridium scatologenes ATCC 25775(T).</title>
        <authorList>
            <person name="Zhu Z."/>
            <person name="Guo T."/>
            <person name="Zheng H."/>
            <person name="Song T."/>
            <person name="Ouyang P."/>
            <person name="Xie J."/>
        </authorList>
    </citation>
    <scope>NUCLEOTIDE SEQUENCE [LARGE SCALE GENOMIC DNA]</scope>
    <source>
        <strain evidence="5 6">ATCC 25775</strain>
    </source>
</reference>
<evidence type="ECO:0000256" key="2">
    <source>
        <dbReference type="ARBA" id="ARBA00023056"/>
    </source>
</evidence>
<dbReference type="Gene3D" id="3.90.550.10">
    <property type="entry name" value="Spore Coat Polysaccharide Biosynthesis Protein SpsA, Chain A"/>
    <property type="match status" value="1"/>
</dbReference>
<dbReference type="KEGG" id="csq:CSCA_2670"/>
<dbReference type="InterPro" id="IPR029044">
    <property type="entry name" value="Nucleotide-diphossugar_trans"/>
</dbReference>
<evidence type="ECO:0000259" key="4">
    <source>
        <dbReference type="Pfam" id="PF24894"/>
    </source>
</evidence>
<dbReference type="Proteomes" id="UP000033115">
    <property type="component" value="Chromosome"/>
</dbReference>
<dbReference type="PANTHER" id="PTHR43523:SF6">
    <property type="entry name" value="GLYCOGEN BIOSYNTHESIS PROTEIN GLGD"/>
    <property type="match status" value="1"/>
</dbReference>
<dbReference type="GO" id="GO:0008878">
    <property type="term" value="F:glucose-1-phosphate adenylyltransferase activity"/>
    <property type="evidence" value="ECO:0007669"/>
    <property type="project" value="InterPro"/>
</dbReference>
<comment type="similarity">
    <text evidence="1">Belongs to the bacterial/plant glucose-1-phosphate adenylyltransferase family.</text>
</comment>
<dbReference type="EMBL" id="CP009933">
    <property type="protein sequence ID" value="AKA69795.1"/>
    <property type="molecule type" value="Genomic_DNA"/>
</dbReference>
<dbReference type="GO" id="GO:0005978">
    <property type="term" value="P:glycogen biosynthetic process"/>
    <property type="evidence" value="ECO:0007669"/>
    <property type="project" value="UniProtKB-KW"/>
</dbReference>
<organism evidence="5 6">
    <name type="scientific">Clostridium scatologenes</name>
    <dbReference type="NCBI Taxonomy" id="1548"/>
    <lineage>
        <taxon>Bacteria</taxon>
        <taxon>Bacillati</taxon>
        <taxon>Bacillota</taxon>
        <taxon>Clostridia</taxon>
        <taxon>Eubacteriales</taxon>
        <taxon>Clostridiaceae</taxon>
        <taxon>Clostridium</taxon>
    </lineage>
</organism>
<dbReference type="CDD" id="cd02508">
    <property type="entry name" value="ADP_Glucose_PP"/>
    <property type="match status" value="1"/>
</dbReference>
<dbReference type="SUPFAM" id="SSF51161">
    <property type="entry name" value="Trimeric LpxA-like enzymes"/>
    <property type="match status" value="1"/>
</dbReference>
<keyword evidence="6" id="KW-1185">Reference proteome</keyword>
<proteinExistence type="inferred from homology"/>
<feature type="domain" description="Glucose-1-phosphate adenylyltransferase/Bifunctional protein GlmU-like C-terminal hexapeptide" evidence="4">
    <location>
        <begin position="284"/>
        <end position="354"/>
    </location>
</feature>
<dbReference type="InterPro" id="IPR011832">
    <property type="entry name" value="GlgDAde_trans"/>
</dbReference>
<evidence type="ECO:0000256" key="1">
    <source>
        <dbReference type="ARBA" id="ARBA00010443"/>
    </source>
</evidence>
<evidence type="ECO:0000313" key="6">
    <source>
        <dbReference type="Proteomes" id="UP000033115"/>
    </source>
</evidence>
<keyword evidence="2" id="KW-0320">Glycogen biosynthesis</keyword>
<dbReference type="InterPro" id="IPR011831">
    <property type="entry name" value="ADP-Glc_PPase"/>
</dbReference>
<evidence type="ECO:0000313" key="5">
    <source>
        <dbReference type="EMBL" id="AKA69795.1"/>
    </source>
</evidence>
<dbReference type="Pfam" id="PF00483">
    <property type="entry name" value="NTP_transferase"/>
    <property type="match status" value="1"/>
</dbReference>
<name>A0A0E3K1A7_CLOSL</name>